<dbReference type="AlphaFoldDB" id="A0A1B7MND2"/>
<keyword evidence="1" id="KW-0812">Transmembrane</keyword>
<evidence type="ECO:0000256" key="1">
    <source>
        <dbReference type="SAM" id="Phobius"/>
    </source>
</evidence>
<gene>
    <name evidence="3" type="ORF">K503DRAFT_774921</name>
</gene>
<keyword evidence="1" id="KW-1133">Transmembrane helix</keyword>
<dbReference type="InParanoid" id="A0A1B7MND2"/>
<feature type="chain" id="PRO_5008597432" description="Chitin synthase export chaperone" evidence="2">
    <location>
        <begin position="17"/>
        <end position="106"/>
    </location>
</feature>
<proteinExistence type="predicted"/>
<evidence type="ECO:0000313" key="4">
    <source>
        <dbReference type="Proteomes" id="UP000092154"/>
    </source>
</evidence>
<feature type="signal peptide" evidence="2">
    <location>
        <begin position="1"/>
        <end position="16"/>
    </location>
</feature>
<name>A0A1B7MND2_9AGAM</name>
<dbReference type="Proteomes" id="UP000092154">
    <property type="component" value="Unassembled WGS sequence"/>
</dbReference>
<reference evidence="3 4" key="1">
    <citation type="submission" date="2016-06" db="EMBL/GenBank/DDBJ databases">
        <title>Comparative genomics of the ectomycorrhizal sister species Rhizopogon vinicolor and Rhizopogon vesiculosus (Basidiomycota: Boletales) reveals a divergence of the mating type B locus.</title>
        <authorList>
            <consortium name="DOE Joint Genome Institute"/>
            <person name="Mujic A.B."/>
            <person name="Kuo A."/>
            <person name="Tritt A."/>
            <person name="Lipzen A."/>
            <person name="Chen C."/>
            <person name="Johnson J."/>
            <person name="Sharma A."/>
            <person name="Barry K."/>
            <person name="Grigoriev I.V."/>
            <person name="Spatafora J.W."/>
        </authorList>
    </citation>
    <scope>NUCLEOTIDE SEQUENCE [LARGE SCALE GENOMIC DNA]</scope>
    <source>
        <strain evidence="3 4">AM-OR11-026</strain>
    </source>
</reference>
<evidence type="ECO:0000256" key="2">
    <source>
        <dbReference type="SAM" id="SignalP"/>
    </source>
</evidence>
<evidence type="ECO:0000313" key="3">
    <source>
        <dbReference type="EMBL" id="OAX34099.1"/>
    </source>
</evidence>
<dbReference type="OrthoDB" id="2657992at2759"/>
<evidence type="ECO:0008006" key="5">
    <source>
        <dbReference type="Google" id="ProtNLM"/>
    </source>
</evidence>
<feature type="transmembrane region" description="Helical" evidence="1">
    <location>
        <begin position="54"/>
        <end position="75"/>
    </location>
</feature>
<accession>A0A1B7MND2</accession>
<dbReference type="EMBL" id="KV448660">
    <property type="protein sequence ID" value="OAX34099.1"/>
    <property type="molecule type" value="Genomic_DNA"/>
</dbReference>
<sequence length="106" mass="11838">MLVCLFAVFLSAQVASWVIFAKHNMSISGGEYVLSGAHLCNYNFDAGAELTVEINWILGIVREILTMCLAVWIAIKHFRELQRPLIGAVGDCFAVSIQTHVFYFAR</sequence>
<protein>
    <recommendedName>
        <fullName evidence="5">Chitin synthase export chaperone</fullName>
    </recommendedName>
</protein>
<keyword evidence="2" id="KW-0732">Signal</keyword>
<keyword evidence="1" id="KW-0472">Membrane</keyword>
<keyword evidence="4" id="KW-1185">Reference proteome</keyword>
<organism evidence="3 4">
    <name type="scientific">Rhizopogon vinicolor AM-OR11-026</name>
    <dbReference type="NCBI Taxonomy" id="1314800"/>
    <lineage>
        <taxon>Eukaryota</taxon>
        <taxon>Fungi</taxon>
        <taxon>Dikarya</taxon>
        <taxon>Basidiomycota</taxon>
        <taxon>Agaricomycotina</taxon>
        <taxon>Agaricomycetes</taxon>
        <taxon>Agaricomycetidae</taxon>
        <taxon>Boletales</taxon>
        <taxon>Suillineae</taxon>
        <taxon>Rhizopogonaceae</taxon>
        <taxon>Rhizopogon</taxon>
    </lineage>
</organism>